<dbReference type="EMBL" id="SLZR01000029">
    <property type="protein sequence ID" value="TCS35906.1"/>
    <property type="molecule type" value="Genomic_DNA"/>
</dbReference>
<accession>A0A4R3HRZ3</accession>
<evidence type="ECO:0000313" key="2">
    <source>
        <dbReference type="EMBL" id="TCS35906.1"/>
    </source>
</evidence>
<comment type="caution">
    <text evidence="2">The sequence shown here is derived from an EMBL/GenBank/DDBJ whole genome shotgun (WGS) entry which is preliminary data.</text>
</comment>
<gene>
    <name evidence="2" type="ORF">BCF53_12922</name>
</gene>
<sequence length="262" mass="29397">MRRVVFNQKGGVGKSSIACNLAAISAENGYKTLLLDLDVQGNASFYVGHDRAQASGTDSIAELLSQTAGWFSTSKPVAKFPQQTPFENLYLIPSSATLESLEKDLERRYKIYKLRDALNELEKEFERIYIDTPPNLNFYSKSALIAANTVLIPFDCDTFSQQALLTLMDNIAELREDHNPELVIEGIIVNQFNHQANYPKVIIEQIKDIGLPLLGQYLSSSVKMKESHHEQKPLVHMLPNHKLTREFSALFSLLEGIPAEAE</sequence>
<feature type="domain" description="AAA" evidence="1">
    <location>
        <begin position="5"/>
        <end position="184"/>
    </location>
</feature>
<proteinExistence type="predicted"/>
<protein>
    <submittedName>
        <fullName evidence="2">Chromosome partitioning protein</fullName>
    </submittedName>
</protein>
<dbReference type="RefSeq" id="WP_132704125.1">
    <property type="nucleotide sequence ID" value="NZ_SLZR01000029.1"/>
</dbReference>
<reference evidence="2 3" key="1">
    <citation type="submission" date="2019-03" db="EMBL/GenBank/DDBJ databases">
        <title>Genomic Encyclopedia of Archaeal and Bacterial Type Strains, Phase II (KMG-II): from individual species to whole genera.</title>
        <authorList>
            <person name="Goeker M."/>
        </authorList>
    </citation>
    <scope>NUCLEOTIDE SEQUENCE [LARGE SCALE GENOMIC DNA]</scope>
    <source>
        <strain evidence="2 3">DSM 15388</strain>
    </source>
</reference>
<organism evidence="2 3">
    <name type="scientific">Reinekea marinisedimentorum</name>
    <dbReference type="NCBI Taxonomy" id="230495"/>
    <lineage>
        <taxon>Bacteria</taxon>
        <taxon>Pseudomonadati</taxon>
        <taxon>Pseudomonadota</taxon>
        <taxon>Gammaproteobacteria</taxon>
        <taxon>Oceanospirillales</taxon>
        <taxon>Saccharospirillaceae</taxon>
        <taxon>Reinekea</taxon>
    </lineage>
</organism>
<dbReference type="Gene3D" id="3.40.50.300">
    <property type="entry name" value="P-loop containing nucleotide triphosphate hydrolases"/>
    <property type="match status" value="1"/>
</dbReference>
<dbReference type="AlphaFoldDB" id="A0A4R3HRZ3"/>
<dbReference type="Pfam" id="PF13614">
    <property type="entry name" value="AAA_31"/>
    <property type="match status" value="1"/>
</dbReference>
<dbReference type="PANTHER" id="PTHR13696">
    <property type="entry name" value="P-LOOP CONTAINING NUCLEOSIDE TRIPHOSPHATE HYDROLASE"/>
    <property type="match status" value="1"/>
</dbReference>
<name>A0A4R3HRZ3_9GAMM</name>
<dbReference type="InterPro" id="IPR027417">
    <property type="entry name" value="P-loop_NTPase"/>
</dbReference>
<evidence type="ECO:0000259" key="1">
    <source>
        <dbReference type="Pfam" id="PF13614"/>
    </source>
</evidence>
<dbReference type="InterPro" id="IPR025669">
    <property type="entry name" value="AAA_dom"/>
</dbReference>
<dbReference type="SUPFAM" id="SSF52540">
    <property type="entry name" value="P-loop containing nucleoside triphosphate hydrolases"/>
    <property type="match status" value="1"/>
</dbReference>
<dbReference type="InterPro" id="IPR050678">
    <property type="entry name" value="DNA_Partitioning_ATPase"/>
</dbReference>
<dbReference type="CDD" id="cd02042">
    <property type="entry name" value="ParAB_family"/>
    <property type="match status" value="1"/>
</dbReference>
<evidence type="ECO:0000313" key="3">
    <source>
        <dbReference type="Proteomes" id="UP000295793"/>
    </source>
</evidence>
<dbReference type="OrthoDB" id="9815116at2"/>
<dbReference type="Proteomes" id="UP000295793">
    <property type="component" value="Unassembled WGS sequence"/>
</dbReference>
<dbReference type="PANTHER" id="PTHR13696:SF52">
    <property type="entry name" value="PARA FAMILY PROTEIN CT_582"/>
    <property type="match status" value="1"/>
</dbReference>
<keyword evidence="3" id="KW-1185">Reference proteome</keyword>